<reference evidence="1 2" key="1">
    <citation type="submission" date="2018-10" db="EMBL/GenBank/DDBJ databases">
        <title>Isolation from cow dung.</title>
        <authorList>
            <person name="Ling L."/>
        </authorList>
    </citation>
    <scope>NUCLEOTIDE SEQUENCE [LARGE SCALE GENOMIC DNA]</scope>
    <source>
        <strain evidence="1 2">NEAU-LL90</strain>
    </source>
</reference>
<comment type="caution">
    <text evidence="1">The sequence shown here is derived from an EMBL/GenBank/DDBJ whole genome shotgun (WGS) entry which is preliminary data.</text>
</comment>
<evidence type="ECO:0000313" key="2">
    <source>
        <dbReference type="Proteomes" id="UP000279275"/>
    </source>
</evidence>
<gene>
    <name evidence="1" type="ORF">EBN03_06135</name>
</gene>
<dbReference type="Proteomes" id="UP000279275">
    <property type="component" value="Unassembled WGS sequence"/>
</dbReference>
<accession>A0A3M2LBA6</accession>
<organism evidence="1 2">
    <name type="scientific">Nocardia stercoris</name>
    <dbReference type="NCBI Taxonomy" id="2483361"/>
    <lineage>
        <taxon>Bacteria</taxon>
        <taxon>Bacillati</taxon>
        <taxon>Actinomycetota</taxon>
        <taxon>Actinomycetes</taxon>
        <taxon>Mycobacteriales</taxon>
        <taxon>Nocardiaceae</taxon>
        <taxon>Nocardia</taxon>
    </lineage>
</organism>
<protein>
    <submittedName>
        <fullName evidence="1">Uncharacterized protein</fullName>
    </submittedName>
</protein>
<dbReference type="EMBL" id="RFFH01000002">
    <property type="protein sequence ID" value="RMI34020.1"/>
    <property type="molecule type" value="Genomic_DNA"/>
</dbReference>
<dbReference type="AlphaFoldDB" id="A0A3M2LBA6"/>
<proteinExistence type="predicted"/>
<evidence type="ECO:0000313" key="1">
    <source>
        <dbReference type="EMBL" id="RMI34020.1"/>
    </source>
</evidence>
<keyword evidence="2" id="KW-1185">Reference proteome</keyword>
<name>A0A3M2LBA6_9NOCA</name>
<sequence>MPSRSQFRPVHPGQLIVDRDATLAGDLDQRPLRRLLSNAAGLTDQHLRELVDVAEQLRLSEGLTPEHESV</sequence>
<dbReference type="RefSeq" id="WP_122186947.1">
    <property type="nucleotide sequence ID" value="NZ_RFFH01000002.1"/>
</dbReference>